<organism evidence="1 2">
    <name type="scientific">Funneliformis mosseae</name>
    <name type="common">Endomycorrhizal fungus</name>
    <name type="synonym">Glomus mosseae</name>
    <dbReference type="NCBI Taxonomy" id="27381"/>
    <lineage>
        <taxon>Eukaryota</taxon>
        <taxon>Fungi</taxon>
        <taxon>Fungi incertae sedis</taxon>
        <taxon>Mucoromycota</taxon>
        <taxon>Glomeromycotina</taxon>
        <taxon>Glomeromycetes</taxon>
        <taxon>Glomerales</taxon>
        <taxon>Glomeraceae</taxon>
        <taxon>Funneliformis</taxon>
    </lineage>
</organism>
<accession>A0A9N9HWK3</accession>
<reference evidence="1" key="1">
    <citation type="submission" date="2021-06" db="EMBL/GenBank/DDBJ databases">
        <authorList>
            <person name="Kallberg Y."/>
            <person name="Tangrot J."/>
            <person name="Rosling A."/>
        </authorList>
    </citation>
    <scope>NUCLEOTIDE SEQUENCE</scope>
    <source>
        <strain evidence="1">87-6 pot B 2015</strain>
    </source>
</reference>
<gene>
    <name evidence="1" type="ORF">FMOSSE_LOCUS14279</name>
</gene>
<feature type="non-terminal residue" evidence="1">
    <location>
        <position position="1"/>
    </location>
</feature>
<sequence length="138" mass="16089">VSMIEESTMWSVYFDETLPKDYSFIGFYEHRKRQPDFTFSFRKESHKIKKDLASLIKDGSAEMKNVARQLDDIHKAKLFNVDMLWNQIERRHAEAEASSSVIQDTTEVFKNSIASVNSSIKNVNDTMIKYNEELKGDK</sequence>
<comment type="caution">
    <text evidence="1">The sequence shown here is derived from an EMBL/GenBank/DDBJ whole genome shotgun (WGS) entry which is preliminary data.</text>
</comment>
<proteinExistence type="predicted"/>
<protein>
    <submittedName>
        <fullName evidence="1">4320_t:CDS:1</fullName>
    </submittedName>
</protein>
<feature type="non-terminal residue" evidence="1">
    <location>
        <position position="138"/>
    </location>
</feature>
<keyword evidence="2" id="KW-1185">Reference proteome</keyword>
<dbReference type="Proteomes" id="UP000789375">
    <property type="component" value="Unassembled WGS sequence"/>
</dbReference>
<evidence type="ECO:0000313" key="1">
    <source>
        <dbReference type="EMBL" id="CAG8710326.1"/>
    </source>
</evidence>
<name>A0A9N9HWK3_FUNMO</name>
<evidence type="ECO:0000313" key="2">
    <source>
        <dbReference type="Proteomes" id="UP000789375"/>
    </source>
</evidence>
<dbReference type="AlphaFoldDB" id="A0A9N9HWK3"/>
<dbReference type="EMBL" id="CAJVPP010010452">
    <property type="protein sequence ID" value="CAG8710326.1"/>
    <property type="molecule type" value="Genomic_DNA"/>
</dbReference>